<accession>A0A3P7MY44</accession>
<feature type="domain" description="Atg6/beclin coiled-coil" evidence="2">
    <location>
        <begin position="26"/>
        <end position="130"/>
    </location>
</feature>
<dbReference type="GO" id="GO:0034271">
    <property type="term" value="C:phosphatidylinositol 3-kinase complex, class III, type I"/>
    <property type="evidence" value="ECO:0007669"/>
    <property type="project" value="TreeGrafter"/>
</dbReference>
<keyword evidence="4" id="KW-1185">Reference proteome</keyword>
<dbReference type="GO" id="GO:0000045">
    <property type="term" value="P:autophagosome assembly"/>
    <property type="evidence" value="ECO:0007669"/>
    <property type="project" value="TreeGrafter"/>
</dbReference>
<dbReference type="GO" id="GO:0006995">
    <property type="term" value="P:cellular response to nitrogen starvation"/>
    <property type="evidence" value="ECO:0007669"/>
    <property type="project" value="TreeGrafter"/>
</dbReference>
<gene>
    <name evidence="3" type="ORF">GPUH_LOCUS18544</name>
</gene>
<evidence type="ECO:0000259" key="2">
    <source>
        <dbReference type="Pfam" id="PF17675"/>
    </source>
</evidence>
<keyword evidence="1" id="KW-0175">Coiled coil</keyword>
<dbReference type="InterPro" id="IPR041691">
    <property type="entry name" value="Atg6/beclin_CC"/>
</dbReference>
<reference evidence="3 4" key="1">
    <citation type="submission" date="2018-11" db="EMBL/GenBank/DDBJ databases">
        <authorList>
            <consortium name="Pathogen Informatics"/>
        </authorList>
    </citation>
    <scope>NUCLEOTIDE SEQUENCE [LARGE SCALE GENOMIC DNA]</scope>
</reference>
<dbReference type="AlphaFoldDB" id="A0A3P7MY44"/>
<evidence type="ECO:0000313" key="3">
    <source>
        <dbReference type="EMBL" id="VDN31970.1"/>
    </source>
</evidence>
<dbReference type="PANTHER" id="PTHR12768:SF4">
    <property type="entry name" value="BECLIN-1"/>
    <property type="match status" value="1"/>
</dbReference>
<protein>
    <recommendedName>
        <fullName evidence="2">Atg6/beclin coiled-coil domain-containing protein</fullName>
    </recommendedName>
</protein>
<dbReference type="Pfam" id="PF17675">
    <property type="entry name" value="APG6_N"/>
    <property type="match status" value="1"/>
</dbReference>
<dbReference type="EMBL" id="UYRT01086945">
    <property type="protein sequence ID" value="VDN31970.1"/>
    <property type="molecule type" value="Genomic_DNA"/>
</dbReference>
<organism evidence="3 4">
    <name type="scientific">Gongylonema pulchrum</name>
    <dbReference type="NCBI Taxonomy" id="637853"/>
    <lineage>
        <taxon>Eukaryota</taxon>
        <taxon>Metazoa</taxon>
        <taxon>Ecdysozoa</taxon>
        <taxon>Nematoda</taxon>
        <taxon>Chromadorea</taxon>
        <taxon>Rhabditida</taxon>
        <taxon>Spirurina</taxon>
        <taxon>Spiruromorpha</taxon>
        <taxon>Spiruroidea</taxon>
        <taxon>Gongylonematidae</taxon>
        <taxon>Gongylonema</taxon>
    </lineage>
</organism>
<feature type="coiled-coil region" evidence="1">
    <location>
        <begin position="43"/>
        <end position="112"/>
    </location>
</feature>
<dbReference type="GO" id="GO:0034272">
    <property type="term" value="C:phosphatidylinositol 3-kinase complex, class III, type II"/>
    <property type="evidence" value="ECO:0007669"/>
    <property type="project" value="TreeGrafter"/>
</dbReference>
<dbReference type="GO" id="GO:0000423">
    <property type="term" value="P:mitophagy"/>
    <property type="evidence" value="ECO:0007669"/>
    <property type="project" value="TreeGrafter"/>
</dbReference>
<sequence>MPGTQPGTSGNLFDMISNSDSALKGPMCEVCTERLLSGMDQHLQELDEECAQYNSLMRSLKERPDTSFLDKTALRAKLSSMKNEEASLLVESKKLEAEEAKLDRELNKRKRELCAVEKQCTSILWKTFRDNHRFHCNS</sequence>
<dbReference type="OrthoDB" id="20368at2759"/>
<evidence type="ECO:0000313" key="4">
    <source>
        <dbReference type="Proteomes" id="UP000271098"/>
    </source>
</evidence>
<dbReference type="GO" id="GO:0043548">
    <property type="term" value="F:phosphatidylinositol 3-kinase binding"/>
    <property type="evidence" value="ECO:0007669"/>
    <property type="project" value="TreeGrafter"/>
</dbReference>
<evidence type="ECO:0000256" key="1">
    <source>
        <dbReference type="SAM" id="Coils"/>
    </source>
</evidence>
<proteinExistence type="predicted"/>
<dbReference type="GO" id="GO:0045324">
    <property type="term" value="P:late endosome to vacuole transport"/>
    <property type="evidence" value="ECO:0007669"/>
    <property type="project" value="TreeGrafter"/>
</dbReference>
<dbReference type="PANTHER" id="PTHR12768">
    <property type="entry name" value="BECLIN 1"/>
    <property type="match status" value="1"/>
</dbReference>
<dbReference type="Proteomes" id="UP000271098">
    <property type="component" value="Unassembled WGS sequence"/>
</dbReference>
<dbReference type="Gene3D" id="6.10.250.3110">
    <property type="match status" value="1"/>
</dbReference>
<name>A0A3P7MY44_9BILA</name>
<dbReference type="InterPro" id="IPR007243">
    <property type="entry name" value="Atg6/Beclin"/>
</dbReference>
<dbReference type="GO" id="GO:0030674">
    <property type="term" value="F:protein-macromolecule adaptor activity"/>
    <property type="evidence" value="ECO:0007669"/>
    <property type="project" value="TreeGrafter"/>
</dbReference>
<dbReference type="GO" id="GO:0000407">
    <property type="term" value="C:phagophore assembly site"/>
    <property type="evidence" value="ECO:0007669"/>
    <property type="project" value="TreeGrafter"/>
</dbReference>